<dbReference type="InterPro" id="IPR000994">
    <property type="entry name" value="Pept_M24"/>
</dbReference>
<dbReference type="InterPro" id="IPR036005">
    <property type="entry name" value="Creatinase/aminopeptidase-like"/>
</dbReference>
<evidence type="ECO:0000259" key="1">
    <source>
        <dbReference type="Pfam" id="PF00557"/>
    </source>
</evidence>
<dbReference type="Proteomes" id="UP000199109">
    <property type="component" value="Unassembled WGS sequence"/>
</dbReference>
<accession>A0A1G6YYA7</accession>
<feature type="domain" description="Creatinase N-terminal" evidence="2">
    <location>
        <begin position="59"/>
        <end position="193"/>
    </location>
</feature>
<dbReference type="GO" id="GO:0008235">
    <property type="term" value="F:metalloexopeptidase activity"/>
    <property type="evidence" value="ECO:0007669"/>
    <property type="project" value="UniProtKB-ARBA"/>
</dbReference>
<sequence>MNRRKFVNTTTIGAGAAFITGLNACANTPEKSDQKMTDQRVTSMVESIAPISVDEIQSRIRKAQQLMQDQKIGALLLDAGTSLKYFTGLSWWPSERPMVTIIPANGEISYVCPAFEEPRVKEIMKVGSKIYSWEEDENPYAQVVLALKDAGVSAGKVGIEERTRFFIFNGIEKAGPNLELVSGDSITIPCRIIKSASEIALMQKATEITIRAIQIGLSSLEVGSNPSVFSNAVAKAHADMGAYHEFALANFAEASAFPHGSTQPQTLKEGDVVLVDCGCAVEGYQSDISRTIVFGAAPTKRQQEIWDLEKKAQAAGFAAAQLGKPLGNIDAAARKVLTDAGFGPGYKLPGLPHRTGHGIGMDGHEWGNALKGNERLLEPGMCFSIEPNISIVGEFGVRLEDCVHMTSEGPEWFSQPSPSIDKPFLE</sequence>
<evidence type="ECO:0000313" key="4">
    <source>
        <dbReference type="Proteomes" id="UP000199109"/>
    </source>
</evidence>
<dbReference type="STRING" id="641691.SAMN05421636_102398"/>
<dbReference type="AlphaFoldDB" id="A0A1G6YYA7"/>
<name>A0A1G6YYA7_9FLAO</name>
<evidence type="ECO:0000313" key="3">
    <source>
        <dbReference type="EMBL" id="SDD94625.1"/>
    </source>
</evidence>
<dbReference type="InterPro" id="IPR050659">
    <property type="entry name" value="Peptidase_M24B"/>
</dbReference>
<dbReference type="SUPFAM" id="SSF53092">
    <property type="entry name" value="Creatinase/prolidase N-terminal domain"/>
    <property type="match status" value="1"/>
</dbReference>
<dbReference type="Pfam" id="PF00557">
    <property type="entry name" value="Peptidase_M24"/>
    <property type="match status" value="1"/>
</dbReference>
<dbReference type="Gene3D" id="3.40.350.10">
    <property type="entry name" value="Creatinase/prolidase N-terminal domain"/>
    <property type="match status" value="1"/>
</dbReference>
<reference evidence="3 4" key="1">
    <citation type="submission" date="2016-10" db="EMBL/GenBank/DDBJ databases">
        <authorList>
            <person name="de Groot N.N."/>
        </authorList>
    </citation>
    <scope>NUCLEOTIDE SEQUENCE [LARGE SCALE GENOMIC DNA]</scope>
    <source>
        <strain evidence="3 4">DSM 23421</strain>
    </source>
</reference>
<dbReference type="InterPro" id="IPR001714">
    <property type="entry name" value="Pept_M24_MAP"/>
</dbReference>
<dbReference type="OrthoDB" id="9806388at2"/>
<dbReference type="PANTHER" id="PTHR46112:SF3">
    <property type="entry name" value="AMINOPEPTIDASE YPDF"/>
    <property type="match status" value="1"/>
</dbReference>
<dbReference type="Gene3D" id="3.90.230.10">
    <property type="entry name" value="Creatinase/methionine aminopeptidase superfamily"/>
    <property type="match status" value="1"/>
</dbReference>
<gene>
    <name evidence="3" type="ORF">SAMN05421636_102398</name>
</gene>
<proteinExistence type="predicted"/>
<dbReference type="PRINTS" id="PR00599">
    <property type="entry name" value="MAPEPTIDASE"/>
</dbReference>
<keyword evidence="4" id="KW-1185">Reference proteome</keyword>
<dbReference type="Pfam" id="PF01321">
    <property type="entry name" value="Creatinase_N"/>
    <property type="match status" value="1"/>
</dbReference>
<dbReference type="RefSeq" id="WP_091866314.1">
    <property type="nucleotide sequence ID" value="NZ_FNAO01000002.1"/>
</dbReference>
<evidence type="ECO:0000259" key="2">
    <source>
        <dbReference type="Pfam" id="PF01321"/>
    </source>
</evidence>
<protein>
    <submittedName>
        <fullName evidence="3">Xaa-Pro dipeptidase</fullName>
    </submittedName>
</protein>
<dbReference type="EMBL" id="FNAO01000002">
    <property type="protein sequence ID" value="SDD94625.1"/>
    <property type="molecule type" value="Genomic_DNA"/>
</dbReference>
<dbReference type="InterPro" id="IPR000587">
    <property type="entry name" value="Creatinase_N"/>
</dbReference>
<dbReference type="PANTHER" id="PTHR46112">
    <property type="entry name" value="AMINOPEPTIDASE"/>
    <property type="match status" value="1"/>
</dbReference>
<feature type="domain" description="Peptidase M24" evidence="1">
    <location>
        <begin position="201"/>
        <end position="406"/>
    </location>
</feature>
<dbReference type="SUPFAM" id="SSF55920">
    <property type="entry name" value="Creatinase/aminopeptidase"/>
    <property type="match status" value="1"/>
</dbReference>
<dbReference type="InterPro" id="IPR029149">
    <property type="entry name" value="Creatin/AminoP/Spt16_N"/>
</dbReference>
<organism evidence="3 4">
    <name type="scientific">Pricia antarctica</name>
    <dbReference type="NCBI Taxonomy" id="641691"/>
    <lineage>
        <taxon>Bacteria</taxon>
        <taxon>Pseudomonadati</taxon>
        <taxon>Bacteroidota</taxon>
        <taxon>Flavobacteriia</taxon>
        <taxon>Flavobacteriales</taxon>
        <taxon>Flavobacteriaceae</taxon>
        <taxon>Pricia</taxon>
    </lineage>
</organism>
<dbReference type="GO" id="GO:0004177">
    <property type="term" value="F:aminopeptidase activity"/>
    <property type="evidence" value="ECO:0007669"/>
    <property type="project" value="UniProtKB-ARBA"/>
</dbReference>